<organism evidence="3 4">
    <name type="scientific">Streptomyces macrolidinus</name>
    <dbReference type="NCBI Taxonomy" id="2952607"/>
    <lineage>
        <taxon>Bacteria</taxon>
        <taxon>Bacillati</taxon>
        <taxon>Actinomycetota</taxon>
        <taxon>Actinomycetes</taxon>
        <taxon>Kitasatosporales</taxon>
        <taxon>Streptomycetaceae</taxon>
        <taxon>Streptomyces</taxon>
    </lineage>
</organism>
<dbReference type="InterPro" id="IPR047757">
    <property type="entry name" value="AfsA-like"/>
</dbReference>
<name>A0ABT0ZIG5_9ACTN</name>
<dbReference type="NCBIfam" id="NF041195">
    <property type="entry name" value="ScbA_BarX_GamBu"/>
    <property type="match status" value="1"/>
</dbReference>
<dbReference type="EMBL" id="JAMWMR010000021">
    <property type="protein sequence ID" value="MCN9243346.1"/>
    <property type="molecule type" value="Genomic_DNA"/>
</dbReference>
<evidence type="ECO:0000313" key="3">
    <source>
        <dbReference type="EMBL" id="MCN9243346.1"/>
    </source>
</evidence>
<evidence type="ECO:0000313" key="4">
    <source>
        <dbReference type="Proteomes" id="UP001523219"/>
    </source>
</evidence>
<reference evidence="3 4" key="1">
    <citation type="submission" date="2022-05" db="EMBL/GenBank/DDBJ databases">
        <title>Streptomyces sp. nov. RY43-2 isolated from soil of a peat swamp forest.</title>
        <authorList>
            <person name="Kanchanasin P."/>
            <person name="Tanasupawat S."/>
            <person name="Phongsopitanun W."/>
        </authorList>
    </citation>
    <scope>NUCLEOTIDE SEQUENCE [LARGE SCALE GENOMIC DNA]</scope>
    <source>
        <strain evidence="3 4">RY43-2</strain>
    </source>
</reference>
<feature type="domain" description="A-factor biosynthesis hotdog" evidence="2">
    <location>
        <begin position="212"/>
        <end position="320"/>
    </location>
</feature>
<gene>
    <name evidence="3" type="ORF">NGF19_21605</name>
</gene>
<dbReference type="InterPro" id="IPR005509">
    <property type="entry name" value="AfsA_hotdog_dom"/>
</dbReference>
<protein>
    <submittedName>
        <fullName evidence="3">ScbA protein</fullName>
    </submittedName>
</protein>
<comment type="caution">
    <text evidence="3">The sequence shown here is derived from an EMBL/GenBank/DDBJ whole genome shotgun (WGS) entry which is preliminary data.</text>
</comment>
<accession>A0ABT0ZIG5</accession>
<dbReference type="Pfam" id="PF03756">
    <property type="entry name" value="AfsA"/>
    <property type="match status" value="2"/>
</dbReference>
<sequence>MTLSATATAVRKAHRGTHHTALPDVTTGSTPADPALPVDRTLVHRAHPRDVLPTRLTQHSDTRFSVSARWPREHALYLTPDGRYTASLVLETIRQTTLLVSHAGLGVPQGHQFVMWELCHRLEPDWLPARSAEPTSLTLEVEVTEVRRRASVPASATMEMVLMSEDRTVGSGSIRFNVTSPAAYTRIRGQLPTTSSLASHAVLPTPVDPKTVHRGRTCDVVLTPEGAPDTWQLRTDLSNELFFDRPNDHVPAMVLVEAAQQAAHLSTATGRFSPQASEMNFGRYVELGTPCRIEAHPGIADDGTARVEVTGHQDGQLAFTIRFEQPVAR</sequence>
<dbReference type="Proteomes" id="UP001523219">
    <property type="component" value="Unassembled WGS sequence"/>
</dbReference>
<keyword evidence="4" id="KW-1185">Reference proteome</keyword>
<proteinExistence type="predicted"/>
<evidence type="ECO:0000256" key="1">
    <source>
        <dbReference type="SAM" id="MobiDB-lite"/>
    </source>
</evidence>
<feature type="domain" description="A-factor biosynthesis hotdog" evidence="2">
    <location>
        <begin position="42"/>
        <end position="176"/>
    </location>
</feature>
<evidence type="ECO:0000259" key="2">
    <source>
        <dbReference type="Pfam" id="PF03756"/>
    </source>
</evidence>
<dbReference type="RefSeq" id="WP_252426722.1">
    <property type="nucleotide sequence ID" value="NZ_JAMWMR010000021.1"/>
</dbReference>
<feature type="region of interest" description="Disordered" evidence="1">
    <location>
        <begin position="1"/>
        <end position="35"/>
    </location>
</feature>